<dbReference type="GO" id="GO:0003824">
    <property type="term" value="F:catalytic activity"/>
    <property type="evidence" value="ECO:0007669"/>
    <property type="project" value="UniProtKB-KW"/>
</dbReference>
<keyword evidence="5" id="KW-1185">Reference proteome</keyword>
<dbReference type="STRING" id="4795.A0A225VX36"/>
<gene>
    <name evidence="4" type="ORF">PHMEG_00017305</name>
</gene>
<feature type="domain" description="Reverse transcriptase" evidence="2">
    <location>
        <begin position="133"/>
        <end position="240"/>
    </location>
</feature>
<dbReference type="InterPro" id="IPR000477">
    <property type="entry name" value="RT_dom"/>
</dbReference>
<dbReference type="Proteomes" id="UP000198211">
    <property type="component" value="Unassembled WGS sequence"/>
</dbReference>
<proteinExistence type="predicted"/>
<organism evidence="4 5">
    <name type="scientific">Phytophthora megakarya</name>
    <dbReference type="NCBI Taxonomy" id="4795"/>
    <lineage>
        <taxon>Eukaryota</taxon>
        <taxon>Sar</taxon>
        <taxon>Stramenopiles</taxon>
        <taxon>Oomycota</taxon>
        <taxon>Peronosporomycetes</taxon>
        <taxon>Peronosporales</taxon>
        <taxon>Peronosporaceae</taxon>
        <taxon>Phytophthora</taxon>
    </lineage>
</organism>
<protein>
    <submittedName>
        <fullName evidence="4">Pol Polyprotein</fullName>
    </submittedName>
</protein>
<dbReference type="Gene3D" id="3.30.70.270">
    <property type="match status" value="2"/>
</dbReference>
<name>A0A225VX36_9STRA</name>
<accession>A0A225VX36</accession>
<dbReference type="Gene3D" id="3.10.10.10">
    <property type="entry name" value="HIV Type 1 Reverse Transcriptase, subunit A, domain 1"/>
    <property type="match status" value="1"/>
</dbReference>
<evidence type="ECO:0000313" key="5">
    <source>
        <dbReference type="Proteomes" id="UP000198211"/>
    </source>
</evidence>
<keyword evidence="1" id="KW-0511">Multifunctional enzyme</keyword>
<dbReference type="InterPro" id="IPR041577">
    <property type="entry name" value="RT_RNaseH_2"/>
</dbReference>
<dbReference type="InterPro" id="IPR043128">
    <property type="entry name" value="Rev_trsase/Diguanyl_cyclase"/>
</dbReference>
<dbReference type="Pfam" id="PF17919">
    <property type="entry name" value="RT_RNaseH_2"/>
    <property type="match status" value="1"/>
</dbReference>
<sequence length="472" mass="53965">MGFVGNFARLSFAVQIQIAPFPRRIAIGDASARTTHGGEHRTDRRHLCPREAVPAFSLPTRGFQSLDARDSVDHDYSQVGITILFPYIRVRKLSGDWFIVHDFRGLNAKMRVPANPILRKEESYRAMAGGKLFWAMDLLWVSIKYAFVKTKSHTLRLPSRRLYEYFVTPMGVSSSPSCFNRLMLSIFSDQREFCQTYFDDIFVFTQSEEVNDHLSVLDKVFQRCVYQNLYIKLSKCTSSCLSVPSAPCLGDFIGRDRVRMDPAKCKVITDFPVPRTKHQLQSFLGTCVYGLRCSREFVTLAAPLTELTKGKAKNDTISFDEMHMTAFRELKSRLRAPPVLAHSDFALPLHVNMDASDFAIGGYLFQRDEQGAERIIAKKELLTVLHAKRMWKVYIIDSPFYINTDHHTIATILQQETCSQRLACRINELALFQPMFRWIEGTSNDVADMFSRTPFWNDGTAREISLSALLES</sequence>
<dbReference type="AlphaFoldDB" id="A0A225VX36"/>
<dbReference type="InterPro" id="IPR050951">
    <property type="entry name" value="Retrovirus_Pol_polyprotein"/>
</dbReference>
<reference evidence="5" key="1">
    <citation type="submission" date="2017-03" db="EMBL/GenBank/DDBJ databases">
        <title>Phytopthora megakarya and P. palmivora, two closely related causual agents of cacao black pod achieved similar genome size and gene model numbers by different mechanisms.</title>
        <authorList>
            <person name="Ali S."/>
            <person name="Shao J."/>
            <person name="Larry D.J."/>
            <person name="Kronmiller B."/>
            <person name="Shen D."/>
            <person name="Strem M.D."/>
            <person name="Melnick R.L."/>
            <person name="Guiltinan M.J."/>
            <person name="Tyler B.M."/>
            <person name="Meinhardt L.W."/>
            <person name="Bailey B.A."/>
        </authorList>
    </citation>
    <scope>NUCLEOTIDE SEQUENCE [LARGE SCALE GENOMIC DNA]</scope>
    <source>
        <strain evidence="5">zdho120</strain>
    </source>
</reference>
<comment type="caution">
    <text evidence="4">The sequence shown here is derived from an EMBL/GenBank/DDBJ whole genome shotgun (WGS) entry which is preliminary data.</text>
</comment>
<dbReference type="CDD" id="cd01647">
    <property type="entry name" value="RT_LTR"/>
    <property type="match status" value="1"/>
</dbReference>
<dbReference type="PANTHER" id="PTHR37984:SF5">
    <property type="entry name" value="PROTEIN NYNRIN-LIKE"/>
    <property type="match status" value="1"/>
</dbReference>
<evidence type="ECO:0000313" key="4">
    <source>
        <dbReference type="EMBL" id="OWZ09915.1"/>
    </source>
</evidence>
<dbReference type="Pfam" id="PF00078">
    <property type="entry name" value="RVT_1"/>
    <property type="match status" value="1"/>
</dbReference>
<evidence type="ECO:0000259" key="3">
    <source>
        <dbReference type="Pfam" id="PF17919"/>
    </source>
</evidence>
<evidence type="ECO:0000259" key="2">
    <source>
        <dbReference type="Pfam" id="PF00078"/>
    </source>
</evidence>
<dbReference type="OrthoDB" id="123497at2759"/>
<dbReference type="SUPFAM" id="SSF56672">
    <property type="entry name" value="DNA/RNA polymerases"/>
    <property type="match status" value="1"/>
</dbReference>
<dbReference type="InterPro" id="IPR043502">
    <property type="entry name" value="DNA/RNA_pol_sf"/>
</dbReference>
<dbReference type="EMBL" id="NBNE01002622">
    <property type="protein sequence ID" value="OWZ09915.1"/>
    <property type="molecule type" value="Genomic_DNA"/>
</dbReference>
<evidence type="ECO:0000256" key="1">
    <source>
        <dbReference type="ARBA" id="ARBA00023268"/>
    </source>
</evidence>
<dbReference type="PANTHER" id="PTHR37984">
    <property type="entry name" value="PROTEIN CBG26694"/>
    <property type="match status" value="1"/>
</dbReference>
<feature type="domain" description="Reverse transcriptase/retrotransposon-derived protein RNase H-like" evidence="3">
    <location>
        <begin position="320"/>
        <end position="377"/>
    </location>
</feature>